<evidence type="ECO:0000256" key="7">
    <source>
        <dbReference type="RuleBase" id="RU004020"/>
    </source>
</evidence>
<dbReference type="FunFam" id="1.10.10.10:FF:000349">
    <property type="entry name" value="Heat shock transcription factor, Y-linked"/>
    <property type="match status" value="1"/>
</dbReference>
<dbReference type="Pfam" id="PF00447">
    <property type="entry name" value="HSF_DNA-bind"/>
    <property type="match status" value="1"/>
</dbReference>
<dbReference type="PANTHER" id="PTHR10015">
    <property type="entry name" value="HEAT SHOCK TRANSCRIPTION FACTOR"/>
    <property type="match status" value="1"/>
</dbReference>
<evidence type="ECO:0000256" key="4">
    <source>
        <dbReference type="ARBA" id="ARBA00023125"/>
    </source>
</evidence>
<dbReference type="InterPro" id="IPR036388">
    <property type="entry name" value="WH-like_DNA-bd_sf"/>
</dbReference>
<dbReference type="InterPro" id="IPR000232">
    <property type="entry name" value="HSF_DNA-bd"/>
</dbReference>
<feature type="compositionally biased region" description="Low complexity" evidence="8">
    <location>
        <begin position="216"/>
        <end position="240"/>
    </location>
</feature>
<feature type="domain" description="HSF-type DNA-binding" evidence="9">
    <location>
        <begin position="64"/>
        <end position="171"/>
    </location>
</feature>
<dbReference type="Proteomes" id="UP000694567">
    <property type="component" value="Unplaced"/>
</dbReference>
<evidence type="ECO:0000313" key="10">
    <source>
        <dbReference type="Ensembl" id="ENSBOBP00000016679.1"/>
    </source>
</evidence>
<organism evidence="10 11">
    <name type="scientific">Bubo bubo</name>
    <name type="common">Eurasian eagle-owl</name>
    <name type="synonym">Strix bubo</name>
    <dbReference type="NCBI Taxonomy" id="30461"/>
    <lineage>
        <taxon>Eukaryota</taxon>
        <taxon>Metazoa</taxon>
        <taxon>Chordata</taxon>
        <taxon>Craniata</taxon>
        <taxon>Vertebrata</taxon>
        <taxon>Euteleostomi</taxon>
        <taxon>Archelosauria</taxon>
        <taxon>Archosauria</taxon>
        <taxon>Dinosauria</taxon>
        <taxon>Saurischia</taxon>
        <taxon>Theropoda</taxon>
        <taxon>Coelurosauria</taxon>
        <taxon>Aves</taxon>
        <taxon>Neognathae</taxon>
        <taxon>Neoaves</taxon>
        <taxon>Telluraves</taxon>
        <taxon>Strigiformes</taxon>
        <taxon>Strigidae</taxon>
        <taxon>Bubo</taxon>
    </lineage>
</organism>
<keyword evidence="3" id="KW-0805">Transcription regulation</keyword>
<dbReference type="Ensembl" id="ENSBOBT00000017055.1">
    <property type="protein sequence ID" value="ENSBOBP00000016679.1"/>
    <property type="gene ID" value="ENSBOBG00000010446.1"/>
</dbReference>
<dbReference type="SMART" id="SM00415">
    <property type="entry name" value="HSF"/>
    <property type="match status" value="1"/>
</dbReference>
<dbReference type="AlphaFoldDB" id="A0A8C0FK86"/>
<keyword evidence="4" id="KW-0238">DNA-binding</keyword>
<sequence>MRRDRQRSACLPVFLAEEAAASAHSRVQQLLCTSTNTHNSLAIEEVGMGSFGPAGTEKMEREFSSLSFPQKLWRIVESDKFQSIWWSESRKCVAINAELFKEEVLGREGPLRVFSTQKMTSFLRQLNNYGFTKMRRDRQRSAYLPEFLILHYYNPTFNREHPHLLAQCKRRVGGKQRAPEADKRHPASSPDGQPAGDTPASPPALTVPTKRRAESLPSLGSAHPSPPAAALTPPEPAGAAGSVGFTPGETLGGLQDAAPAPPLIAALMLGVAAGLAEPLQSQSPAIPHCPTCTCSLLPLGPSTAHPRESVESWQQSI</sequence>
<feature type="region of interest" description="Disordered" evidence="8">
    <location>
        <begin position="170"/>
        <end position="244"/>
    </location>
</feature>
<reference evidence="10" key="2">
    <citation type="submission" date="2025-09" db="UniProtKB">
        <authorList>
            <consortium name="Ensembl"/>
        </authorList>
    </citation>
    <scope>IDENTIFICATION</scope>
</reference>
<reference evidence="10" key="1">
    <citation type="submission" date="2025-08" db="UniProtKB">
        <authorList>
            <consortium name="Ensembl"/>
        </authorList>
    </citation>
    <scope>IDENTIFICATION</scope>
</reference>
<keyword evidence="11" id="KW-1185">Reference proteome</keyword>
<comment type="similarity">
    <text evidence="2 7">Belongs to the HSF family.</text>
</comment>
<comment type="subcellular location">
    <subcellularLocation>
        <location evidence="1">Nucleus</location>
    </subcellularLocation>
</comment>
<keyword evidence="6" id="KW-0539">Nucleus</keyword>
<dbReference type="GO" id="GO:0005634">
    <property type="term" value="C:nucleus"/>
    <property type="evidence" value="ECO:0007669"/>
    <property type="project" value="UniProtKB-SubCell"/>
</dbReference>
<evidence type="ECO:0000256" key="2">
    <source>
        <dbReference type="ARBA" id="ARBA00006403"/>
    </source>
</evidence>
<evidence type="ECO:0000313" key="11">
    <source>
        <dbReference type="Proteomes" id="UP000694567"/>
    </source>
</evidence>
<dbReference type="SUPFAM" id="SSF46785">
    <property type="entry name" value="Winged helix' DNA-binding domain"/>
    <property type="match status" value="1"/>
</dbReference>
<proteinExistence type="inferred from homology"/>
<evidence type="ECO:0000256" key="5">
    <source>
        <dbReference type="ARBA" id="ARBA00023163"/>
    </source>
</evidence>
<accession>A0A8C0FK86</accession>
<dbReference type="GO" id="GO:0003700">
    <property type="term" value="F:DNA-binding transcription factor activity"/>
    <property type="evidence" value="ECO:0007669"/>
    <property type="project" value="InterPro"/>
</dbReference>
<protein>
    <recommendedName>
        <fullName evidence="9">HSF-type DNA-binding domain-containing protein</fullName>
    </recommendedName>
</protein>
<dbReference type="Gene3D" id="1.10.10.10">
    <property type="entry name" value="Winged helix-like DNA-binding domain superfamily/Winged helix DNA-binding domain"/>
    <property type="match status" value="1"/>
</dbReference>
<evidence type="ECO:0000256" key="8">
    <source>
        <dbReference type="SAM" id="MobiDB-lite"/>
    </source>
</evidence>
<name>A0A8C0FK86_BUBBB</name>
<evidence type="ECO:0000256" key="1">
    <source>
        <dbReference type="ARBA" id="ARBA00004123"/>
    </source>
</evidence>
<keyword evidence="5" id="KW-0804">Transcription</keyword>
<dbReference type="InterPro" id="IPR036390">
    <property type="entry name" value="WH_DNA-bd_sf"/>
</dbReference>
<dbReference type="GO" id="GO:0043565">
    <property type="term" value="F:sequence-specific DNA binding"/>
    <property type="evidence" value="ECO:0007669"/>
    <property type="project" value="InterPro"/>
</dbReference>
<dbReference type="PANTHER" id="PTHR10015:SF336">
    <property type="entry name" value="HEAT SHOCK TRANSCRIPTION FACTOR, Y-LINKED"/>
    <property type="match status" value="1"/>
</dbReference>
<evidence type="ECO:0000259" key="9">
    <source>
        <dbReference type="SMART" id="SM00415"/>
    </source>
</evidence>
<evidence type="ECO:0000256" key="6">
    <source>
        <dbReference type="ARBA" id="ARBA00023242"/>
    </source>
</evidence>
<evidence type="ECO:0000256" key="3">
    <source>
        <dbReference type="ARBA" id="ARBA00023015"/>
    </source>
</evidence>